<evidence type="ECO:0000313" key="1">
    <source>
        <dbReference type="EMBL" id="KAK7855708.1"/>
    </source>
</evidence>
<dbReference type="EMBL" id="PKMF04000043">
    <property type="protein sequence ID" value="KAK7855708.1"/>
    <property type="molecule type" value="Genomic_DNA"/>
</dbReference>
<proteinExistence type="predicted"/>
<comment type="caution">
    <text evidence="1">The sequence shown here is derived from an EMBL/GenBank/DDBJ whole genome shotgun (WGS) entry which is preliminary data.</text>
</comment>
<dbReference type="AlphaFoldDB" id="A0AAW0LVP0"/>
<name>A0AAW0LVP0_QUESU</name>
<keyword evidence="2" id="KW-1185">Reference proteome</keyword>
<gene>
    <name evidence="1" type="ORF">CFP56_026941</name>
</gene>
<organism evidence="1 2">
    <name type="scientific">Quercus suber</name>
    <name type="common">Cork oak</name>
    <dbReference type="NCBI Taxonomy" id="58331"/>
    <lineage>
        <taxon>Eukaryota</taxon>
        <taxon>Viridiplantae</taxon>
        <taxon>Streptophyta</taxon>
        <taxon>Embryophyta</taxon>
        <taxon>Tracheophyta</taxon>
        <taxon>Spermatophyta</taxon>
        <taxon>Magnoliopsida</taxon>
        <taxon>eudicotyledons</taxon>
        <taxon>Gunneridae</taxon>
        <taxon>Pentapetalae</taxon>
        <taxon>rosids</taxon>
        <taxon>fabids</taxon>
        <taxon>Fagales</taxon>
        <taxon>Fagaceae</taxon>
        <taxon>Quercus</taxon>
    </lineage>
</organism>
<reference evidence="1 2" key="1">
    <citation type="journal article" date="2018" name="Sci. Data">
        <title>The draft genome sequence of cork oak.</title>
        <authorList>
            <person name="Ramos A.M."/>
            <person name="Usie A."/>
            <person name="Barbosa P."/>
            <person name="Barros P.M."/>
            <person name="Capote T."/>
            <person name="Chaves I."/>
            <person name="Simoes F."/>
            <person name="Abreu I."/>
            <person name="Carrasquinho I."/>
            <person name="Faro C."/>
            <person name="Guimaraes J.B."/>
            <person name="Mendonca D."/>
            <person name="Nobrega F."/>
            <person name="Rodrigues L."/>
            <person name="Saibo N.J.M."/>
            <person name="Varela M.C."/>
            <person name="Egas C."/>
            <person name="Matos J."/>
            <person name="Miguel C.M."/>
            <person name="Oliveira M.M."/>
            <person name="Ricardo C.P."/>
            <person name="Goncalves S."/>
        </authorList>
    </citation>
    <scope>NUCLEOTIDE SEQUENCE [LARGE SCALE GENOMIC DNA]</scope>
    <source>
        <strain evidence="2">cv. HL8</strain>
    </source>
</reference>
<evidence type="ECO:0000313" key="2">
    <source>
        <dbReference type="Proteomes" id="UP000237347"/>
    </source>
</evidence>
<accession>A0AAW0LVP0</accession>
<protein>
    <submittedName>
        <fullName evidence="1">Uncharacterized protein</fullName>
    </submittedName>
</protein>
<dbReference type="Proteomes" id="UP000237347">
    <property type="component" value="Unassembled WGS sequence"/>
</dbReference>
<sequence>MAGRRERTVGELCNATESIGKPEAFEDECDDVYLRSSTCRYVSIASRIRYYRELLLFVTYSMVHQESGENGFDFYVLCC</sequence>